<sequence>MNYNNNYLTTLMLLPLLSIVGLTAQASPNSIDNTIYFKSQIKDDAQCALSVKQGNLVFPESITNPATSCPDAFAWKKFVETIKSEFWKNWAYDAYNWPAKPYALCSKNNKSSSCCAPSSEINPGYKNTNNPGIHCPYYPADHLAVMQQPLTVGKPSFKQHFNIPHTSLKNSIINKLDPGRVIRQEMAEVVYRNRPMWAYTFKNDLYNQEGLAKRFKLTETTINANAPYRAKAVRIEYPIGSVMFKSDWLHEDEAKKLGLHNNKKHPYITQYMKSAIGDNDPNRFRTGLHYLVAITAASKDLPNWHWYAIEHVDNLGRCDYTGCNDSFGYATADKVPDGYAKNYTKPRTASDGLKSPSPIFVTGKKYPSGKISKALKKIYQDMGIATKSFNKQKQPSVNNKAWLSYRLKGTQTEFVTKQGSNTVMGNSVTEGGFVNSSSCMTCHAQATVNNKGQPAITSVGFSSELNLFGYRRSANGTPKSSWFYTPGSNSLKAIQVDFVWGILFAKELAAPN</sequence>
<dbReference type="AlphaFoldDB" id="A0A3B0ZWQ7"/>
<name>A0A3B0ZWQ7_9ZZZZ</name>
<reference evidence="1" key="1">
    <citation type="submission" date="2018-06" db="EMBL/GenBank/DDBJ databases">
        <authorList>
            <person name="Zhirakovskaya E."/>
        </authorList>
    </citation>
    <scope>NUCLEOTIDE SEQUENCE</scope>
</reference>
<gene>
    <name evidence="1" type="ORF">MNBD_GAMMA22-334</name>
</gene>
<accession>A0A3B0ZWQ7</accession>
<dbReference type="EMBL" id="UOFS01000012">
    <property type="protein sequence ID" value="VAW92403.1"/>
    <property type="molecule type" value="Genomic_DNA"/>
</dbReference>
<organism evidence="1">
    <name type="scientific">hydrothermal vent metagenome</name>
    <dbReference type="NCBI Taxonomy" id="652676"/>
    <lineage>
        <taxon>unclassified sequences</taxon>
        <taxon>metagenomes</taxon>
        <taxon>ecological metagenomes</taxon>
    </lineage>
</organism>
<evidence type="ECO:0000313" key="1">
    <source>
        <dbReference type="EMBL" id="VAW92403.1"/>
    </source>
</evidence>
<protein>
    <submittedName>
        <fullName evidence="1">Uncharacterized protein</fullName>
    </submittedName>
</protein>
<proteinExistence type="predicted"/>